<dbReference type="InterPro" id="IPR050767">
    <property type="entry name" value="Sel1_AlgK"/>
</dbReference>
<feature type="region of interest" description="Disordered" evidence="1">
    <location>
        <begin position="751"/>
        <end position="782"/>
    </location>
</feature>
<evidence type="ECO:0000256" key="1">
    <source>
        <dbReference type="SAM" id="MobiDB-lite"/>
    </source>
</evidence>
<proteinExistence type="predicted"/>
<feature type="compositionally biased region" description="Basic and acidic residues" evidence="1">
    <location>
        <begin position="128"/>
        <end position="140"/>
    </location>
</feature>
<gene>
    <name evidence="3" type="ORF">GH266_19270</name>
</gene>
<dbReference type="Pfam" id="PF01471">
    <property type="entry name" value="PG_binding_1"/>
    <property type="match status" value="1"/>
</dbReference>
<feature type="compositionally biased region" description="Basic and acidic residues" evidence="1">
    <location>
        <begin position="43"/>
        <end position="54"/>
    </location>
</feature>
<sequence length="1441" mass="154034">MSWNARHRSERGLPQEDGYGREAHDEPESWYEPRRRAPAADPQRGERARAREQLNDVADALGRLMDTPQPAPATAPAGNRQARRAAAARARTERPAAPAAQAPAAAGSRSGRIEAVLNALDRLDRRVEDLSHEAEADQRTPRPARAAAAPAPARSSAQAPRRAAPPPPARDEWSEDWQDEGYEASHDPRRDAGYGARHVDAYDDGEAGYADMPDDDYADARATRPAPRGDWREAHEGEYRRPAGWRDERPEEDLRPLIRDLAHRVDRATGARDDQLGVLRREIADLRGFLTQSLRAERERAASRDGGEMRRLSDAVERLRADRGDMRLVREVRAEISDLRSMIGQSNVEGMLQTLESGYAHLVQRLDEMSRDRLEPRLVADLGRRLADIEDAFRVVPRGDQLAALDDRVADIGHRVEELVRRSGGADLDLLRGEIRSVRDLVERFDVGDLLAGIDERMSALAQRFDTIDRLVEEQRHLAERMGAIEHRLPKSGAVDRLQDRLEEIASMLADDRNTRTDPQLDEKLGEIAGRLKRIENARQMPPSYDAAFTLLEKRLAAIDGKINALDRPDRVTLVAEGQQGSIEADLIARLEAGIANLNERFEAGRPSAGGEEFESLRREIASLRDSVSQPVSMVELEAQLRDLAEAVNRGGASDDGAVLSQVEDKIAALAAKLDAADSGFARLGEIQNALQSGGAGGDVAQALRGDLHRLMEAATSSERRARDSMDSVQDVLASISNRLMALEQDARIAAMPAPGPEDDRPLEPGSGKPRMRQQSQPRMDAPVMPRAELPAAAVAAEGPVPPQRPAARPAGARPSASMGAGRGAAASQDGRDRKADFIAAARRAAQAATEEANASGSGLSFAGLTGSSSDDKPRASAAGWLRSKLARGKAKDKDAPEAAAAEAVEPRPLAGDRRDGPRSDVARARREELAEELRADMRAAAPADAQEAETEDKGGRRLFSAGGRRAVMLAAAAVIIAVGALQIFKLVSPGERDVASLDTPPTIEATTNIAAAATGEAGPADTGAKAGAPEARQLAREAPPEQASPPPARSTAEADASGMDMPGLVQDGPAMSRGDVPLAETENAPASEPGADLAFAPPAVSGNAFSTAPGAIPGTIPGANFQTPGSAPASLDLATRTPAMAPAGPATGAAIGGIPAEAGPVALRQAAAGGDPAALFAIAVNYTEGTGVQPDLKQAASYYRKAADAGLAPAQYRLGSLYEKGRGVEKNLETARDWYRRAAEQGNAKAAHNLAVLYAEGLSGTPEFNDASYWFKKAANFGLADSQYNLGILYARGLGLEKNLVESYKWFALAARQGDRDAGNKRDELANMLSREQLAEARIAVETWKEAPRTLAANQVEFNPAWTVPAEIEAPRASVSADPRELVMNAQKLLARRGFDPGTPDGQIGPRTREAVRAFQQANGLPVTGAISQDLVKALAGEDI</sequence>
<dbReference type="InterPro" id="IPR011990">
    <property type="entry name" value="TPR-like_helical_dom_sf"/>
</dbReference>
<feature type="domain" description="Peptidoglycan binding-like" evidence="2">
    <location>
        <begin position="1381"/>
        <end position="1436"/>
    </location>
</feature>
<feature type="region of interest" description="Disordered" evidence="1">
    <location>
        <begin position="886"/>
        <end position="925"/>
    </location>
</feature>
<feature type="compositionally biased region" description="Low complexity" evidence="1">
    <location>
        <begin position="72"/>
        <end position="106"/>
    </location>
</feature>
<feature type="region of interest" description="Disordered" evidence="1">
    <location>
        <begin position="128"/>
        <end position="197"/>
    </location>
</feature>
<name>A0A857CC79_9HYPH</name>
<feature type="region of interest" description="Disordered" evidence="1">
    <location>
        <begin position="937"/>
        <end position="957"/>
    </location>
</feature>
<dbReference type="SUPFAM" id="SSF81901">
    <property type="entry name" value="HCP-like"/>
    <property type="match status" value="1"/>
</dbReference>
<dbReference type="OrthoDB" id="5295703at2"/>
<feature type="compositionally biased region" description="Basic and acidic residues" evidence="1">
    <location>
        <begin position="183"/>
        <end position="197"/>
    </location>
</feature>
<dbReference type="InterPro" id="IPR002477">
    <property type="entry name" value="Peptidoglycan-bd-like"/>
</dbReference>
<feature type="compositionally biased region" description="Basic and acidic residues" evidence="1">
    <location>
        <begin position="10"/>
        <end position="35"/>
    </location>
</feature>
<dbReference type="InterPro" id="IPR006597">
    <property type="entry name" value="Sel1-like"/>
</dbReference>
<evidence type="ECO:0000259" key="2">
    <source>
        <dbReference type="Pfam" id="PF01471"/>
    </source>
</evidence>
<feature type="region of interest" description="Disordered" evidence="1">
    <location>
        <begin position="1"/>
        <end position="112"/>
    </location>
</feature>
<dbReference type="SUPFAM" id="SSF47090">
    <property type="entry name" value="PGBD-like"/>
    <property type="match status" value="1"/>
</dbReference>
<reference evidence="3 4" key="1">
    <citation type="submission" date="2019-12" db="EMBL/GenBank/DDBJ databases">
        <title>The genome of Stappia indica PHM037.</title>
        <authorList>
            <person name="Kacar D."/>
            <person name="Galan B."/>
            <person name="Canedo L."/>
            <person name="Rodriguez P."/>
            <person name="de la Calle F."/>
            <person name="Garcia J.L."/>
        </authorList>
    </citation>
    <scope>NUCLEOTIDE SEQUENCE [LARGE SCALE GENOMIC DNA]</scope>
    <source>
        <strain evidence="3 4">PHM037</strain>
    </source>
</reference>
<feature type="compositionally biased region" description="Low complexity" evidence="1">
    <location>
        <begin position="898"/>
        <end position="910"/>
    </location>
</feature>
<feature type="compositionally biased region" description="Low complexity" evidence="1">
    <location>
        <begin position="806"/>
        <end position="828"/>
    </location>
</feature>
<dbReference type="Pfam" id="PF08238">
    <property type="entry name" value="Sel1"/>
    <property type="match status" value="4"/>
</dbReference>
<accession>A0A857CC79</accession>
<dbReference type="PANTHER" id="PTHR11102">
    <property type="entry name" value="SEL-1-LIKE PROTEIN"/>
    <property type="match status" value="1"/>
</dbReference>
<evidence type="ECO:0000313" key="3">
    <source>
        <dbReference type="EMBL" id="QGZ36441.1"/>
    </source>
</evidence>
<dbReference type="InterPro" id="IPR036366">
    <property type="entry name" value="PGBDSf"/>
</dbReference>
<feature type="compositionally biased region" description="Acidic residues" evidence="1">
    <location>
        <begin position="173"/>
        <end position="182"/>
    </location>
</feature>
<dbReference type="PANTHER" id="PTHR11102:SF160">
    <property type="entry name" value="ERAD-ASSOCIATED E3 UBIQUITIN-PROTEIN LIGASE COMPONENT HRD3"/>
    <property type="match status" value="1"/>
</dbReference>
<protein>
    <recommendedName>
        <fullName evidence="2">Peptidoglycan binding-like domain-containing protein</fullName>
    </recommendedName>
</protein>
<dbReference type="SMART" id="SM00671">
    <property type="entry name" value="SEL1"/>
    <property type="match status" value="4"/>
</dbReference>
<dbReference type="Gene3D" id="1.10.101.10">
    <property type="entry name" value="PGBD-like superfamily/PGBD"/>
    <property type="match status" value="1"/>
</dbReference>
<feature type="region of interest" description="Disordered" evidence="1">
    <location>
        <begin position="1016"/>
        <end position="1096"/>
    </location>
</feature>
<feature type="compositionally biased region" description="Basic and acidic residues" evidence="1">
    <location>
        <begin position="911"/>
        <end position="925"/>
    </location>
</feature>
<dbReference type="InterPro" id="IPR036365">
    <property type="entry name" value="PGBD-like_sf"/>
</dbReference>
<feature type="compositionally biased region" description="Low complexity" evidence="1">
    <location>
        <begin position="141"/>
        <end position="162"/>
    </location>
</feature>
<dbReference type="Gene3D" id="1.25.40.10">
    <property type="entry name" value="Tetratricopeptide repeat domain"/>
    <property type="match status" value="1"/>
</dbReference>
<feature type="region of interest" description="Disordered" evidence="1">
    <location>
        <begin position="796"/>
        <end position="833"/>
    </location>
</feature>
<dbReference type="RefSeq" id="WP_158195278.1">
    <property type="nucleotide sequence ID" value="NZ_CP046908.1"/>
</dbReference>
<dbReference type="KEGG" id="siw:GH266_19270"/>
<dbReference type="EMBL" id="CP046908">
    <property type="protein sequence ID" value="QGZ36441.1"/>
    <property type="molecule type" value="Genomic_DNA"/>
</dbReference>
<organism evidence="3 4">
    <name type="scientific">Stappia indica</name>
    <dbReference type="NCBI Taxonomy" id="538381"/>
    <lineage>
        <taxon>Bacteria</taxon>
        <taxon>Pseudomonadati</taxon>
        <taxon>Pseudomonadota</taxon>
        <taxon>Alphaproteobacteria</taxon>
        <taxon>Hyphomicrobiales</taxon>
        <taxon>Stappiaceae</taxon>
        <taxon>Stappia</taxon>
    </lineage>
</organism>
<feature type="compositionally biased region" description="Low complexity" evidence="1">
    <location>
        <begin position="1016"/>
        <end position="1025"/>
    </location>
</feature>
<evidence type="ECO:0000313" key="4">
    <source>
        <dbReference type="Proteomes" id="UP000435648"/>
    </source>
</evidence>
<dbReference type="Proteomes" id="UP000435648">
    <property type="component" value="Chromosome"/>
</dbReference>